<protein>
    <submittedName>
        <fullName evidence="2">Uncharacterized protein</fullName>
    </submittedName>
</protein>
<keyword evidence="3" id="KW-1185">Reference proteome</keyword>
<dbReference type="Proteomes" id="UP000799302">
    <property type="component" value="Unassembled WGS sequence"/>
</dbReference>
<dbReference type="EMBL" id="MU004232">
    <property type="protein sequence ID" value="KAF2672352.1"/>
    <property type="molecule type" value="Genomic_DNA"/>
</dbReference>
<proteinExistence type="predicted"/>
<organism evidence="2 3">
    <name type="scientific">Microthyrium microscopicum</name>
    <dbReference type="NCBI Taxonomy" id="703497"/>
    <lineage>
        <taxon>Eukaryota</taxon>
        <taxon>Fungi</taxon>
        <taxon>Dikarya</taxon>
        <taxon>Ascomycota</taxon>
        <taxon>Pezizomycotina</taxon>
        <taxon>Dothideomycetes</taxon>
        <taxon>Dothideomycetes incertae sedis</taxon>
        <taxon>Microthyriales</taxon>
        <taxon>Microthyriaceae</taxon>
        <taxon>Microthyrium</taxon>
    </lineage>
</organism>
<feature type="compositionally biased region" description="Polar residues" evidence="1">
    <location>
        <begin position="1"/>
        <end position="10"/>
    </location>
</feature>
<evidence type="ECO:0000313" key="3">
    <source>
        <dbReference type="Proteomes" id="UP000799302"/>
    </source>
</evidence>
<sequence length="330" mass="37772">MPQSMNSEHSPPTREFKKNLRKRLARGGRSPRTENRMSNKSRWVSKICYLGLSIKASEAFDPTFYKRSVLNPRTAKNRALESKLKADTGMPLFKLSSGSCLSWNNLNTIRRHSRAQGHAVNKPYQMYGVTEESNRQGLGEFHSCVIILAMENRLILREENQITRAGDNLCYIDDDIYFCPHSGKNSRLSDISWPTEALESKASPPSYPKLGADGIIKCNVCGIELCRRSMQRDKLTEQTLIWRYVDLGPMEDPDCPVWKSVIGIKERHDEWWSPKAKQADQIQSLKPPTGNYGSIMEQWCQALSLIYHFDRRAAGWLCRDGNDIVQKTWA</sequence>
<name>A0A6A6UJF9_9PEZI</name>
<feature type="region of interest" description="Disordered" evidence="1">
    <location>
        <begin position="1"/>
        <end position="38"/>
    </location>
</feature>
<accession>A0A6A6UJF9</accession>
<evidence type="ECO:0000313" key="2">
    <source>
        <dbReference type="EMBL" id="KAF2672352.1"/>
    </source>
</evidence>
<reference evidence="2" key="1">
    <citation type="journal article" date="2020" name="Stud. Mycol.">
        <title>101 Dothideomycetes genomes: a test case for predicting lifestyles and emergence of pathogens.</title>
        <authorList>
            <person name="Haridas S."/>
            <person name="Albert R."/>
            <person name="Binder M."/>
            <person name="Bloem J."/>
            <person name="Labutti K."/>
            <person name="Salamov A."/>
            <person name="Andreopoulos B."/>
            <person name="Baker S."/>
            <person name="Barry K."/>
            <person name="Bills G."/>
            <person name="Bluhm B."/>
            <person name="Cannon C."/>
            <person name="Castanera R."/>
            <person name="Culley D."/>
            <person name="Daum C."/>
            <person name="Ezra D."/>
            <person name="Gonzalez J."/>
            <person name="Henrissat B."/>
            <person name="Kuo A."/>
            <person name="Liang C."/>
            <person name="Lipzen A."/>
            <person name="Lutzoni F."/>
            <person name="Magnuson J."/>
            <person name="Mondo S."/>
            <person name="Nolan M."/>
            <person name="Ohm R."/>
            <person name="Pangilinan J."/>
            <person name="Park H.-J."/>
            <person name="Ramirez L."/>
            <person name="Alfaro M."/>
            <person name="Sun H."/>
            <person name="Tritt A."/>
            <person name="Yoshinaga Y."/>
            <person name="Zwiers L.-H."/>
            <person name="Turgeon B."/>
            <person name="Goodwin S."/>
            <person name="Spatafora J."/>
            <person name="Crous P."/>
            <person name="Grigoriev I."/>
        </authorList>
    </citation>
    <scope>NUCLEOTIDE SEQUENCE</scope>
    <source>
        <strain evidence="2">CBS 115976</strain>
    </source>
</reference>
<evidence type="ECO:0000256" key="1">
    <source>
        <dbReference type="SAM" id="MobiDB-lite"/>
    </source>
</evidence>
<dbReference type="AlphaFoldDB" id="A0A6A6UJF9"/>
<gene>
    <name evidence="2" type="ORF">BT63DRAFT_422830</name>
</gene>